<feature type="transmembrane region" description="Helical" evidence="1">
    <location>
        <begin position="168"/>
        <end position="189"/>
    </location>
</feature>
<feature type="transmembrane region" description="Helical" evidence="1">
    <location>
        <begin position="104"/>
        <end position="122"/>
    </location>
</feature>
<keyword evidence="1" id="KW-0812">Transmembrane</keyword>
<evidence type="ECO:0000313" key="3">
    <source>
        <dbReference type="Proteomes" id="UP000318297"/>
    </source>
</evidence>
<protein>
    <submittedName>
        <fullName evidence="2">Putative membrane-anchored protein</fullName>
    </submittedName>
</protein>
<organism evidence="2 3">
    <name type="scientific">Rudaeicoccus suwonensis</name>
    <dbReference type="NCBI Taxonomy" id="657409"/>
    <lineage>
        <taxon>Bacteria</taxon>
        <taxon>Bacillati</taxon>
        <taxon>Actinomycetota</taxon>
        <taxon>Actinomycetes</taxon>
        <taxon>Micrococcales</taxon>
        <taxon>Dermacoccaceae</taxon>
        <taxon>Rudaeicoccus</taxon>
    </lineage>
</organism>
<sequence length="270" mass="28639">MTHNTATSSDGLRPVVAKVPQITALFWVIKLLTTGMGEACSDWLGSISVVLAAVVGVFGLVGVLFLQLRTPVYRPQLYWATVSMVAVFGTMAADGLHIAVGLPYPATTTLYVLAVAAIFTGWYRSEHTLSIHSITTPKREKFYWATVLATFALGTAAGDMSASTMHLGYFPSAVLFGVLILVPLIGWRLLKLNSVVAFWVAYVLTRPLGASLADWLSKPQGLDIGDGTVTLVLVMVIVAIVAYVTATNSEPADDLAVTPAGAIADRGAPE</sequence>
<feature type="transmembrane region" description="Helical" evidence="1">
    <location>
        <begin position="142"/>
        <end position="162"/>
    </location>
</feature>
<feature type="transmembrane region" description="Helical" evidence="1">
    <location>
        <begin position="77"/>
        <end position="98"/>
    </location>
</feature>
<dbReference type="RefSeq" id="WP_145225134.1">
    <property type="nucleotide sequence ID" value="NZ_VIVQ01000001.1"/>
</dbReference>
<accession>A0A561E807</accession>
<feature type="transmembrane region" description="Helical" evidence="1">
    <location>
        <begin position="228"/>
        <end position="246"/>
    </location>
</feature>
<reference evidence="2 3" key="1">
    <citation type="submission" date="2019-06" db="EMBL/GenBank/DDBJ databases">
        <title>Sequencing the genomes of 1000 actinobacteria strains.</title>
        <authorList>
            <person name="Klenk H.-P."/>
        </authorList>
    </citation>
    <scope>NUCLEOTIDE SEQUENCE [LARGE SCALE GENOMIC DNA]</scope>
    <source>
        <strain evidence="2 3">DSM 19560</strain>
    </source>
</reference>
<keyword evidence="1" id="KW-1133">Transmembrane helix</keyword>
<dbReference type="Pfam" id="PF03988">
    <property type="entry name" value="DUF347"/>
    <property type="match status" value="3"/>
</dbReference>
<dbReference type="AlphaFoldDB" id="A0A561E807"/>
<evidence type="ECO:0000256" key="1">
    <source>
        <dbReference type="SAM" id="Phobius"/>
    </source>
</evidence>
<dbReference type="Proteomes" id="UP000318297">
    <property type="component" value="Unassembled WGS sequence"/>
</dbReference>
<dbReference type="OrthoDB" id="9794709at2"/>
<dbReference type="EMBL" id="VIVQ01000001">
    <property type="protein sequence ID" value="TWE11700.1"/>
    <property type="molecule type" value="Genomic_DNA"/>
</dbReference>
<feature type="transmembrane region" description="Helical" evidence="1">
    <location>
        <begin position="43"/>
        <end position="65"/>
    </location>
</feature>
<dbReference type="InterPro" id="IPR007136">
    <property type="entry name" value="DUF347"/>
</dbReference>
<feature type="transmembrane region" description="Helical" evidence="1">
    <location>
        <begin position="196"/>
        <end position="216"/>
    </location>
</feature>
<comment type="caution">
    <text evidence="2">The sequence shown here is derived from an EMBL/GenBank/DDBJ whole genome shotgun (WGS) entry which is preliminary data.</text>
</comment>
<proteinExistence type="predicted"/>
<evidence type="ECO:0000313" key="2">
    <source>
        <dbReference type="EMBL" id="TWE11700.1"/>
    </source>
</evidence>
<name>A0A561E807_9MICO</name>
<gene>
    <name evidence="2" type="ORF">BKA23_0481</name>
</gene>
<keyword evidence="1" id="KW-0472">Membrane</keyword>
<keyword evidence="3" id="KW-1185">Reference proteome</keyword>